<name>A0A9D9EHV7_9BACT</name>
<protein>
    <submittedName>
        <fullName evidence="4">RpiB/LacA/LacB family sugar-phosphate isomerase</fullName>
    </submittedName>
</protein>
<feature type="binding site" evidence="3">
    <location>
        <position position="136"/>
    </location>
    <ligand>
        <name>D-ribulose 5-phosphate</name>
        <dbReference type="ChEBI" id="CHEBI:58121"/>
    </ligand>
</feature>
<reference evidence="4" key="2">
    <citation type="journal article" date="2021" name="PeerJ">
        <title>Extensive microbial diversity within the chicken gut microbiome revealed by metagenomics and culture.</title>
        <authorList>
            <person name="Gilroy R."/>
            <person name="Ravi A."/>
            <person name="Getino M."/>
            <person name="Pursley I."/>
            <person name="Horton D.L."/>
            <person name="Alikhan N.F."/>
            <person name="Baker D."/>
            <person name="Gharbi K."/>
            <person name="Hall N."/>
            <person name="Watson M."/>
            <person name="Adriaenssens E.M."/>
            <person name="Foster-Nyarko E."/>
            <person name="Jarju S."/>
            <person name="Secka A."/>
            <person name="Antonio M."/>
            <person name="Oren A."/>
            <person name="Chaudhuri R.R."/>
            <person name="La Ragione R."/>
            <person name="Hildebrand F."/>
            <person name="Pallen M.J."/>
        </authorList>
    </citation>
    <scope>NUCLEOTIDE SEQUENCE</scope>
    <source>
        <strain evidence="4">20514</strain>
    </source>
</reference>
<dbReference type="PANTHER" id="PTHR30345">
    <property type="entry name" value="RIBOSE-5-PHOSPHATE ISOMERASE B"/>
    <property type="match status" value="1"/>
</dbReference>
<feature type="active site" description="Proton acceptor" evidence="2">
    <location>
        <position position="65"/>
    </location>
</feature>
<dbReference type="AlphaFoldDB" id="A0A9D9EHV7"/>
<dbReference type="Proteomes" id="UP000810252">
    <property type="component" value="Unassembled WGS sequence"/>
</dbReference>
<comment type="caution">
    <text evidence="4">The sequence shown here is derived from an EMBL/GenBank/DDBJ whole genome shotgun (WGS) entry which is preliminary data.</text>
</comment>
<feature type="binding site" evidence="3">
    <location>
        <begin position="66"/>
        <end position="70"/>
    </location>
    <ligand>
        <name>D-ribulose 5-phosphate</name>
        <dbReference type="ChEBI" id="CHEBI:58121"/>
    </ligand>
</feature>
<dbReference type="InterPro" id="IPR036569">
    <property type="entry name" value="RpiB_LacA_LacB_sf"/>
</dbReference>
<keyword evidence="4" id="KW-0413">Isomerase</keyword>
<dbReference type="GO" id="GO:0009052">
    <property type="term" value="P:pentose-phosphate shunt, non-oxidative branch"/>
    <property type="evidence" value="ECO:0007669"/>
    <property type="project" value="TreeGrafter"/>
</dbReference>
<evidence type="ECO:0000313" key="5">
    <source>
        <dbReference type="Proteomes" id="UP000810252"/>
    </source>
</evidence>
<evidence type="ECO:0000256" key="3">
    <source>
        <dbReference type="PIRSR" id="PIRSR005384-2"/>
    </source>
</evidence>
<feature type="binding site" evidence="3">
    <location>
        <position position="99"/>
    </location>
    <ligand>
        <name>D-ribulose 5-phosphate</name>
        <dbReference type="ChEBI" id="CHEBI:58121"/>
    </ligand>
</feature>
<dbReference type="GO" id="GO:0019316">
    <property type="term" value="P:D-allose catabolic process"/>
    <property type="evidence" value="ECO:0007669"/>
    <property type="project" value="TreeGrafter"/>
</dbReference>
<feature type="active site" description="Proton donor" evidence="2">
    <location>
        <position position="98"/>
    </location>
</feature>
<dbReference type="SUPFAM" id="SSF89623">
    <property type="entry name" value="Ribose/Galactose isomerase RpiB/AlsB"/>
    <property type="match status" value="1"/>
</dbReference>
<evidence type="ECO:0000256" key="2">
    <source>
        <dbReference type="PIRSR" id="PIRSR005384-1"/>
    </source>
</evidence>
<organism evidence="4 5">
    <name type="scientific">Candidatus Cryptobacteroides merdigallinarum</name>
    <dbReference type="NCBI Taxonomy" id="2840770"/>
    <lineage>
        <taxon>Bacteria</taxon>
        <taxon>Pseudomonadati</taxon>
        <taxon>Bacteroidota</taxon>
        <taxon>Bacteroidia</taxon>
        <taxon>Bacteroidales</taxon>
        <taxon>Candidatus Cryptobacteroides</taxon>
    </lineage>
</organism>
<evidence type="ECO:0000256" key="1">
    <source>
        <dbReference type="ARBA" id="ARBA00008754"/>
    </source>
</evidence>
<dbReference type="NCBIfam" id="TIGR00689">
    <property type="entry name" value="rpiB_lacA_lacB"/>
    <property type="match status" value="1"/>
</dbReference>
<feature type="binding site" evidence="3">
    <location>
        <position position="109"/>
    </location>
    <ligand>
        <name>D-ribulose 5-phosphate</name>
        <dbReference type="ChEBI" id="CHEBI:58121"/>
    </ligand>
</feature>
<dbReference type="GO" id="GO:0004751">
    <property type="term" value="F:ribose-5-phosphate isomerase activity"/>
    <property type="evidence" value="ECO:0007669"/>
    <property type="project" value="TreeGrafter"/>
</dbReference>
<dbReference type="Pfam" id="PF02502">
    <property type="entry name" value="LacAB_rpiB"/>
    <property type="match status" value="1"/>
</dbReference>
<feature type="binding site" evidence="3">
    <location>
        <position position="132"/>
    </location>
    <ligand>
        <name>D-ribulose 5-phosphate</name>
        <dbReference type="ChEBI" id="CHEBI:58121"/>
    </ligand>
</feature>
<feature type="binding site" evidence="3">
    <location>
        <begin position="8"/>
        <end position="9"/>
    </location>
    <ligand>
        <name>D-ribulose 5-phosphate</name>
        <dbReference type="ChEBI" id="CHEBI:58121"/>
    </ligand>
</feature>
<dbReference type="EMBL" id="JADIMQ010000045">
    <property type="protein sequence ID" value="MBO8448227.1"/>
    <property type="molecule type" value="Genomic_DNA"/>
</dbReference>
<evidence type="ECO:0000313" key="4">
    <source>
        <dbReference type="EMBL" id="MBO8448227.1"/>
    </source>
</evidence>
<dbReference type="InterPro" id="IPR003500">
    <property type="entry name" value="RpiB_LacA_LacB"/>
</dbReference>
<comment type="similarity">
    <text evidence="1">Belongs to the LacAB/RpiB family.</text>
</comment>
<dbReference type="Gene3D" id="3.40.1400.10">
    <property type="entry name" value="Sugar-phosphate isomerase, RpiB/LacA/LacB"/>
    <property type="match status" value="1"/>
</dbReference>
<dbReference type="PANTHER" id="PTHR30345:SF0">
    <property type="entry name" value="DNA DAMAGE-REPAIR_TOLERATION PROTEIN DRT102"/>
    <property type="match status" value="1"/>
</dbReference>
<gene>
    <name evidence="4" type="ORF">IAC29_03015</name>
</gene>
<sequence>MKIGLCSDHAGFGHKARIMAYLESKGIDTVDFGTHSTDSMDYPDVAHPLAEAVETGAVDKGIALCGTGNGMAITLNKHQKIRAGLAWNTEIGELVKRHNDANILVMPARFISCDEALKITDAWLGAGFEGGRHQRRIDKIPL</sequence>
<accession>A0A9D9EHV7</accession>
<proteinExistence type="inferred from homology"/>
<dbReference type="PIRSF" id="PIRSF005384">
    <property type="entry name" value="RpiB_LacA_B"/>
    <property type="match status" value="1"/>
</dbReference>
<reference evidence="4" key="1">
    <citation type="submission" date="2020-10" db="EMBL/GenBank/DDBJ databases">
        <authorList>
            <person name="Gilroy R."/>
        </authorList>
    </citation>
    <scope>NUCLEOTIDE SEQUENCE</scope>
    <source>
        <strain evidence="4">20514</strain>
    </source>
</reference>
<dbReference type="NCBIfam" id="NF004051">
    <property type="entry name" value="PRK05571.1"/>
    <property type="match status" value="1"/>
</dbReference>